<dbReference type="InterPro" id="IPR028978">
    <property type="entry name" value="Chorismate_lyase_/UTRA_dom_sf"/>
</dbReference>
<keyword evidence="2" id="KW-0238">DNA-binding</keyword>
<dbReference type="SMART" id="SM00866">
    <property type="entry name" value="UTRA"/>
    <property type="match status" value="1"/>
</dbReference>
<dbReference type="GO" id="GO:0003700">
    <property type="term" value="F:DNA-binding transcription factor activity"/>
    <property type="evidence" value="ECO:0007669"/>
    <property type="project" value="InterPro"/>
</dbReference>
<dbReference type="InterPro" id="IPR011663">
    <property type="entry name" value="UTRA"/>
</dbReference>
<sequence>MAYSSRFRKIAGDLRDRIADGTLAPGSRLPTEQELQRTYDTSRSTVRLAVAELVNEGLVVSRPGRGTYVKERLAFTYHQSRERLRLDGPPIDAFALAVAEQGRRAEQQPEVGLEITGPMVAARLRIATDATVVVRRMLRKIDDQPVSIVFSYYPQDIAQGTELLSPKGIERGAIRVLAEHGHEQVGYVDELAARMPTPDESRELELSPGVPVVECYRTAYSATRPIRVTWTVFAGDLARFQYEVNDVSAYFAGLDGDSER</sequence>
<dbReference type="PANTHER" id="PTHR44846:SF17">
    <property type="entry name" value="GNTR-FAMILY TRANSCRIPTIONAL REGULATOR"/>
    <property type="match status" value="1"/>
</dbReference>
<evidence type="ECO:0000256" key="3">
    <source>
        <dbReference type="ARBA" id="ARBA00023163"/>
    </source>
</evidence>
<feature type="domain" description="HTH gntR-type" evidence="4">
    <location>
        <begin position="4"/>
        <end position="72"/>
    </location>
</feature>
<dbReference type="Proteomes" id="UP000237846">
    <property type="component" value="Unassembled WGS sequence"/>
</dbReference>
<dbReference type="RefSeq" id="WP_106238347.1">
    <property type="nucleotide sequence ID" value="NZ_PVZC01000001.1"/>
</dbReference>
<organism evidence="5 6">
    <name type="scientific">Allonocardiopsis opalescens</name>
    <dbReference type="NCBI Taxonomy" id="1144618"/>
    <lineage>
        <taxon>Bacteria</taxon>
        <taxon>Bacillati</taxon>
        <taxon>Actinomycetota</taxon>
        <taxon>Actinomycetes</taxon>
        <taxon>Streptosporangiales</taxon>
        <taxon>Allonocardiopsis</taxon>
    </lineage>
</organism>
<evidence type="ECO:0000256" key="2">
    <source>
        <dbReference type="ARBA" id="ARBA00023125"/>
    </source>
</evidence>
<reference evidence="5 6" key="1">
    <citation type="submission" date="2018-03" db="EMBL/GenBank/DDBJ databases">
        <title>Genomic Encyclopedia of Archaeal and Bacterial Type Strains, Phase II (KMG-II): from individual species to whole genera.</title>
        <authorList>
            <person name="Goeker M."/>
        </authorList>
    </citation>
    <scope>NUCLEOTIDE SEQUENCE [LARGE SCALE GENOMIC DNA]</scope>
    <source>
        <strain evidence="5 6">DSM 45601</strain>
    </source>
</reference>
<evidence type="ECO:0000313" key="5">
    <source>
        <dbReference type="EMBL" id="PRY01875.1"/>
    </source>
</evidence>
<evidence type="ECO:0000313" key="6">
    <source>
        <dbReference type="Proteomes" id="UP000237846"/>
    </source>
</evidence>
<dbReference type="GO" id="GO:0045892">
    <property type="term" value="P:negative regulation of DNA-templated transcription"/>
    <property type="evidence" value="ECO:0007669"/>
    <property type="project" value="TreeGrafter"/>
</dbReference>
<gene>
    <name evidence="5" type="ORF">CLV72_101473</name>
</gene>
<keyword evidence="3" id="KW-0804">Transcription</keyword>
<dbReference type="Gene3D" id="1.10.10.10">
    <property type="entry name" value="Winged helix-like DNA-binding domain superfamily/Winged helix DNA-binding domain"/>
    <property type="match status" value="1"/>
</dbReference>
<dbReference type="EMBL" id="PVZC01000001">
    <property type="protein sequence ID" value="PRY01875.1"/>
    <property type="molecule type" value="Genomic_DNA"/>
</dbReference>
<comment type="caution">
    <text evidence="5">The sequence shown here is derived from an EMBL/GenBank/DDBJ whole genome shotgun (WGS) entry which is preliminary data.</text>
</comment>
<dbReference type="SUPFAM" id="SSF64288">
    <property type="entry name" value="Chorismate lyase-like"/>
    <property type="match status" value="1"/>
</dbReference>
<dbReference type="InterPro" id="IPR000524">
    <property type="entry name" value="Tscrpt_reg_HTH_GntR"/>
</dbReference>
<keyword evidence="1" id="KW-0805">Transcription regulation</keyword>
<dbReference type="InterPro" id="IPR036390">
    <property type="entry name" value="WH_DNA-bd_sf"/>
</dbReference>
<dbReference type="OrthoDB" id="3214900at2"/>
<dbReference type="SMART" id="SM00345">
    <property type="entry name" value="HTH_GNTR"/>
    <property type="match status" value="1"/>
</dbReference>
<protein>
    <submittedName>
        <fullName evidence="5">GntR family transcriptional regulator</fullName>
    </submittedName>
</protein>
<name>A0A2T0QD89_9ACTN</name>
<evidence type="ECO:0000259" key="4">
    <source>
        <dbReference type="PROSITE" id="PS50949"/>
    </source>
</evidence>
<dbReference type="GO" id="GO:0003677">
    <property type="term" value="F:DNA binding"/>
    <property type="evidence" value="ECO:0007669"/>
    <property type="project" value="UniProtKB-KW"/>
</dbReference>
<accession>A0A2T0QD89</accession>
<dbReference type="CDD" id="cd07377">
    <property type="entry name" value="WHTH_GntR"/>
    <property type="match status" value="1"/>
</dbReference>
<dbReference type="PANTHER" id="PTHR44846">
    <property type="entry name" value="MANNOSYL-D-GLYCERATE TRANSPORT/METABOLISM SYSTEM REPRESSOR MNGR-RELATED"/>
    <property type="match status" value="1"/>
</dbReference>
<dbReference type="AlphaFoldDB" id="A0A2T0QD89"/>
<dbReference type="Gene3D" id="3.40.1410.10">
    <property type="entry name" value="Chorismate lyase-like"/>
    <property type="match status" value="1"/>
</dbReference>
<proteinExistence type="predicted"/>
<evidence type="ECO:0000256" key="1">
    <source>
        <dbReference type="ARBA" id="ARBA00023015"/>
    </source>
</evidence>
<dbReference type="SUPFAM" id="SSF46785">
    <property type="entry name" value="Winged helix' DNA-binding domain"/>
    <property type="match status" value="1"/>
</dbReference>
<dbReference type="Pfam" id="PF07702">
    <property type="entry name" value="UTRA"/>
    <property type="match status" value="1"/>
</dbReference>
<dbReference type="PRINTS" id="PR00035">
    <property type="entry name" value="HTHGNTR"/>
</dbReference>
<dbReference type="InterPro" id="IPR036388">
    <property type="entry name" value="WH-like_DNA-bd_sf"/>
</dbReference>
<dbReference type="PROSITE" id="PS50949">
    <property type="entry name" value="HTH_GNTR"/>
    <property type="match status" value="1"/>
</dbReference>
<dbReference type="Pfam" id="PF00392">
    <property type="entry name" value="GntR"/>
    <property type="match status" value="1"/>
</dbReference>
<keyword evidence="6" id="KW-1185">Reference proteome</keyword>
<dbReference type="InterPro" id="IPR050679">
    <property type="entry name" value="Bact_HTH_transcr_reg"/>
</dbReference>